<evidence type="ECO:0000256" key="1">
    <source>
        <dbReference type="SAM" id="MobiDB-lite"/>
    </source>
</evidence>
<dbReference type="GeneID" id="9689198"/>
<dbReference type="KEGG" id="mpp:MICPUCDRAFT_53356"/>
<dbReference type="RefSeq" id="XP_003063571.1">
    <property type="nucleotide sequence ID" value="XM_003063525.1"/>
</dbReference>
<reference evidence="2 3" key="1">
    <citation type="journal article" date="2009" name="Science">
        <title>Green evolution and dynamic adaptations revealed by genomes of the marine picoeukaryotes Micromonas.</title>
        <authorList>
            <person name="Worden A.Z."/>
            <person name="Lee J.H."/>
            <person name="Mock T."/>
            <person name="Rouze P."/>
            <person name="Simmons M.P."/>
            <person name="Aerts A.L."/>
            <person name="Allen A.E."/>
            <person name="Cuvelier M.L."/>
            <person name="Derelle E."/>
            <person name="Everett M.V."/>
            <person name="Foulon E."/>
            <person name="Grimwood J."/>
            <person name="Gundlach H."/>
            <person name="Henrissat B."/>
            <person name="Napoli C."/>
            <person name="McDonald S.M."/>
            <person name="Parker M.S."/>
            <person name="Rombauts S."/>
            <person name="Salamov A."/>
            <person name="Von Dassow P."/>
            <person name="Badger J.H."/>
            <person name="Coutinho P.M."/>
            <person name="Demir E."/>
            <person name="Dubchak I."/>
            <person name="Gentemann C."/>
            <person name="Eikrem W."/>
            <person name="Gready J.E."/>
            <person name="John U."/>
            <person name="Lanier W."/>
            <person name="Lindquist E.A."/>
            <person name="Lucas S."/>
            <person name="Mayer K.F."/>
            <person name="Moreau H."/>
            <person name="Not F."/>
            <person name="Otillar R."/>
            <person name="Panaud O."/>
            <person name="Pangilinan J."/>
            <person name="Paulsen I."/>
            <person name="Piegu B."/>
            <person name="Poliakov A."/>
            <person name="Robbens S."/>
            <person name="Schmutz J."/>
            <person name="Toulza E."/>
            <person name="Wyss T."/>
            <person name="Zelensky A."/>
            <person name="Zhou K."/>
            <person name="Armbrust E.V."/>
            <person name="Bhattacharya D."/>
            <person name="Goodenough U.W."/>
            <person name="Van de Peer Y."/>
            <person name="Grigoriev I.V."/>
        </authorList>
    </citation>
    <scope>NUCLEOTIDE SEQUENCE [LARGE SCALE GENOMIC DNA]</scope>
    <source>
        <strain evidence="2 3">CCMP1545</strain>
    </source>
</reference>
<dbReference type="AlphaFoldDB" id="C1N6L6"/>
<organism evidence="3">
    <name type="scientific">Micromonas pusilla (strain CCMP1545)</name>
    <name type="common">Picoplanktonic green alga</name>
    <dbReference type="NCBI Taxonomy" id="564608"/>
    <lineage>
        <taxon>Eukaryota</taxon>
        <taxon>Viridiplantae</taxon>
        <taxon>Chlorophyta</taxon>
        <taxon>Mamiellophyceae</taxon>
        <taxon>Mamiellales</taxon>
        <taxon>Mamiellaceae</taxon>
        <taxon>Micromonas</taxon>
    </lineage>
</organism>
<proteinExistence type="predicted"/>
<feature type="compositionally biased region" description="Basic residues" evidence="1">
    <location>
        <begin position="134"/>
        <end position="148"/>
    </location>
</feature>
<protein>
    <submittedName>
        <fullName evidence="2">Predicted protein</fullName>
    </submittedName>
</protein>
<sequence length="148" mass="15676">MNPRSARSNAAGNDATRASASRKTRPTRASAQRSRAFGRNEKTRHARAGSAARTSPRVAAAGAALGSGGEAFGRRDLVITTRGVEGARVEECAARAPLLARHGKSNSRSQPAGAKTEHSAPVRAAPGEASLRPRAAHHSRWRRRRTRA</sequence>
<dbReference type="Proteomes" id="UP000001876">
    <property type="component" value="Unassembled WGS sequence"/>
</dbReference>
<feature type="region of interest" description="Disordered" evidence="1">
    <location>
        <begin position="95"/>
        <end position="148"/>
    </location>
</feature>
<accession>C1N6L6</accession>
<evidence type="ECO:0000313" key="3">
    <source>
        <dbReference type="Proteomes" id="UP000001876"/>
    </source>
</evidence>
<evidence type="ECO:0000313" key="2">
    <source>
        <dbReference type="EMBL" id="EEH51944.1"/>
    </source>
</evidence>
<keyword evidence="3" id="KW-1185">Reference proteome</keyword>
<gene>
    <name evidence="2" type="ORF">MICPUCDRAFT_53356</name>
</gene>
<name>C1N6L6_MICPC</name>
<feature type="compositionally biased region" description="Polar residues" evidence="1">
    <location>
        <begin position="1"/>
        <end position="19"/>
    </location>
</feature>
<dbReference type="EMBL" id="GG663749">
    <property type="protein sequence ID" value="EEH51944.1"/>
    <property type="molecule type" value="Genomic_DNA"/>
</dbReference>
<feature type="region of interest" description="Disordered" evidence="1">
    <location>
        <begin position="1"/>
        <end position="75"/>
    </location>
</feature>